<dbReference type="EMBL" id="DVLU01000007">
    <property type="protein sequence ID" value="HIT84464.1"/>
    <property type="molecule type" value="Genomic_DNA"/>
</dbReference>
<reference evidence="1" key="1">
    <citation type="submission" date="2020-10" db="EMBL/GenBank/DDBJ databases">
        <authorList>
            <person name="Gilroy R."/>
        </authorList>
    </citation>
    <scope>NUCLEOTIDE SEQUENCE</scope>
    <source>
        <strain evidence="1">CHK181-108</strain>
    </source>
</reference>
<organism evidence="1 2">
    <name type="scientific">Candidatus Ornithomonoglobus intestinigallinarum</name>
    <dbReference type="NCBI Taxonomy" id="2840894"/>
    <lineage>
        <taxon>Bacteria</taxon>
        <taxon>Bacillati</taxon>
        <taxon>Bacillota</taxon>
        <taxon>Clostridia</taxon>
        <taxon>Candidatus Ornithomonoglobus</taxon>
    </lineage>
</organism>
<proteinExistence type="predicted"/>
<dbReference type="Proteomes" id="UP000824165">
    <property type="component" value="Unassembled WGS sequence"/>
</dbReference>
<comment type="caution">
    <text evidence="1">The sequence shown here is derived from an EMBL/GenBank/DDBJ whole genome shotgun (WGS) entry which is preliminary data.</text>
</comment>
<accession>A0A9D1KP34</accession>
<name>A0A9D1KP34_9FIRM</name>
<evidence type="ECO:0000313" key="2">
    <source>
        <dbReference type="Proteomes" id="UP000824165"/>
    </source>
</evidence>
<gene>
    <name evidence="1" type="ORF">IAA60_01025</name>
</gene>
<dbReference type="AlphaFoldDB" id="A0A9D1KP34"/>
<protein>
    <submittedName>
        <fullName evidence="1">Uncharacterized protein</fullName>
    </submittedName>
</protein>
<reference evidence="1" key="2">
    <citation type="journal article" date="2021" name="PeerJ">
        <title>Extensive microbial diversity within the chicken gut microbiome revealed by metagenomics and culture.</title>
        <authorList>
            <person name="Gilroy R."/>
            <person name="Ravi A."/>
            <person name="Getino M."/>
            <person name="Pursley I."/>
            <person name="Horton D.L."/>
            <person name="Alikhan N.F."/>
            <person name="Baker D."/>
            <person name="Gharbi K."/>
            <person name="Hall N."/>
            <person name="Watson M."/>
            <person name="Adriaenssens E.M."/>
            <person name="Foster-Nyarko E."/>
            <person name="Jarju S."/>
            <person name="Secka A."/>
            <person name="Antonio M."/>
            <person name="Oren A."/>
            <person name="Chaudhuri R.R."/>
            <person name="La Ragione R."/>
            <person name="Hildebrand F."/>
            <person name="Pallen M.J."/>
        </authorList>
    </citation>
    <scope>NUCLEOTIDE SEQUENCE</scope>
    <source>
        <strain evidence="1">CHK181-108</strain>
    </source>
</reference>
<sequence>MFQLTKSLLKDEAGERISYGIAETGSGCINIIVQDISADKAVAEAIVERCNKFGAAPEHISDIVYDTIAGM</sequence>
<evidence type="ECO:0000313" key="1">
    <source>
        <dbReference type="EMBL" id="HIT84464.1"/>
    </source>
</evidence>